<sequence>MNSCSVTSKYPPFSPAESVVFYLYTVVDNLPCEYVLYVLTVIDNISHALFGRSLLFFPSRVRFVSLLLESNVHPILEFAFGPLLDDECLGNIPQFTLWSATYYMPSNRSASDDFGCLISLTFIPVLDIHSSRACCSLTLIPVFRSHDSLSLLPSNRSKVPKPSSSDPLRFCFAKGAKERDSKLHNSKVPLPTTSSVVSISDVTKVTRSGRVFGSVFPKNMEDSSVSKKVGVFVVYSVSSPKCKAGESGGLKPNDDDELLKLIKKCEFNMVEQLLQTPSKISVLSLLKNLEAYREALFYGEELPEEGRSHNLALHISMNCKEDVLSNILVDTGSSLNVFSKSTLSRLSYEGAPMRYSGVIVKAFDSSRKTVIGEVDLPVKIGPSDFQITFQVMDIHPTYSCLLGRPWIHEAGVVTSTLHQKLKFVKNGKLVIVGGEKALLVSHLSSFSYVEVDDEIGTPFQALSIVEEKRVGAPMSSYKYAKKIVEEQSLFGVLMGFISGQS</sequence>
<keyword evidence="2" id="KW-1185">Reference proteome</keyword>
<dbReference type="Gramene" id="Psat01G0308300-T1">
    <property type="protein sequence ID" value="KAI5444670.1"/>
    <property type="gene ID" value="KIW84_013083"/>
</dbReference>
<reference evidence="1 2" key="1">
    <citation type="journal article" date="2022" name="Nat. Genet.">
        <title>Improved pea reference genome and pan-genome highlight genomic features and evolutionary characteristics.</title>
        <authorList>
            <person name="Yang T."/>
            <person name="Liu R."/>
            <person name="Luo Y."/>
            <person name="Hu S."/>
            <person name="Wang D."/>
            <person name="Wang C."/>
            <person name="Pandey M.K."/>
            <person name="Ge S."/>
            <person name="Xu Q."/>
            <person name="Li N."/>
            <person name="Li G."/>
            <person name="Huang Y."/>
            <person name="Saxena R.K."/>
            <person name="Ji Y."/>
            <person name="Li M."/>
            <person name="Yan X."/>
            <person name="He Y."/>
            <person name="Liu Y."/>
            <person name="Wang X."/>
            <person name="Xiang C."/>
            <person name="Varshney R.K."/>
            <person name="Ding H."/>
            <person name="Gao S."/>
            <person name="Zong X."/>
        </authorList>
    </citation>
    <scope>NUCLEOTIDE SEQUENCE [LARGE SCALE GENOMIC DNA]</scope>
    <source>
        <strain evidence="1 2">cv. Zhongwan 6</strain>
    </source>
</reference>
<dbReference type="PANTHER" id="PTHR32108">
    <property type="entry name" value="DNA-DIRECTED RNA POLYMERASE SUBUNIT ALPHA"/>
    <property type="match status" value="1"/>
</dbReference>
<evidence type="ECO:0000313" key="1">
    <source>
        <dbReference type="EMBL" id="KAI5444670.1"/>
    </source>
</evidence>
<accession>A0A9D5BJC8</accession>
<dbReference type="AlphaFoldDB" id="A0A9D5BJC8"/>
<dbReference type="SUPFAM" id="SSF50630">
    <property type="entry name" value="Acid proteases"/>
    <property type="match status" value="1"/>
</dbReference>
<dbReference type="CDD" id="cd00303">
    <property type="entry name" value="retropepsin_like"/>
    <property type="match status" value="1"/>
</dbReference>
<organism evidence="1 2">
    <name type="scientific">Pisum sativum</name>
    <name type="common">Garden pea</name>
    <name type="synonym">Lathyrus oleraceus</name>
    <dbReference type="NCBI Taxonomy" id="3888"/>
    <lineage>
        <taxon>Eukaryota</taxon>
        <taxon>Viridiplantae</taxon>
        <taxon>Streptophyta</taxon>
        <taxon>Embryophyta</taxon>
        <taxon>Tracheophyta</taxon>
        <taxon>Spermatophyta</taxon>
        <taxon>Magnoliopsida</taxon>
        <taxon>eudicotyledons</taxon>
        <taxon>Gunneridae</taxon>
        <taxon>Pentapetalae</taxon>
        <taxon>rosids</taxon>
        <taxon>fabids</taxon>
        <taxon>Fabales</taxon>
        <taxon>Fabaceae</taxon>
        <taxon>Papilionoideae</taxon>
        <taxon>50 kb inversion clade</taxon>
        <taxon>NPAAA clade</taxon>
        <taxon>Hologalegina</taxon>
        <taxon>IRL clade</taxon>
        <taxon>Fabeae</taxon>
        <taxon>Lathyrus</taxon>
    </lineage>
</organism>
<proteinExistence type="predicted"/>
<protein>
    <submittedName>
        <fullName evidence="1">Uncharacterized protein</fullName>
    </submittedName>
</protein>
<dbReference type="EMBL" id="JAMSHJ010000001">
    <property type="protein sequence ID" value="KAI5444670.1"/>
    <property type="molecule type" value="Genomic_DNA"/>
</dbReference>
<dbReference type="PANTHER" id="PTHR32108:SF9">
    <property type="entry name" value="REVERSE TRANSCRIPTASE RNASE H-LIKE DOMAIN-CONTAINING PROTEIN"/>
    <property type="match status" value="1"/>
</dbReference>
<dbReference type="InterPro" id="IPR021109">
    <property type="entry name" value="Peptidase_aspartic_dom_sf"/>
</dbReference>
<comment type="caution">
    <text evidence="1">The sequence shown here is derived from an EMBL/GenBank/DDBJ whole genome shotgun (WGS) entry which is preliminary data.</text>
</comment>
<dbReference type="Proteomes" id="UP001058974">
    <property type="component" value="Chromosome 1"/>
</dbReference>
<evidence type="ECO:0000313" key="2">
    <source>
        <dbReference type="Proteomes" id="UP001058974"/>
    </source>
</evidence>
<gene>
    <name evidence="1" type="ORF">KIW84_013083</name>
</gene>
<dbReference type="Gene3D" id="2.40.70.10">
    <property type="entry name" value="Acid Proteases"/>
    <property type="match status" value="1"/>
</dbReference>
<name>A0A9D5BJC8_PEA</name>